<evidence type="ECO:0000256" key="1">
    <source>
        <dbReference type="ARBA" id="ARBA00004123"/>
    </source>
</evidence>
<keyword evidence="6" id="KW-0539">Nucleus</keyword>
<dbReference type="GO" id="GO:0033063">
    <property type="term" value="C:Rad51B-Rad51C-Rad51D-XRCC2 complex"/>
    <property type="evidence" value="ECO:0007669"/>
    <property type="project" value="TreeGrafter"/>
</dbReference>
<dbReference type="GO" id="GO:0140664">
    <property type="term" value="F:ATP-dependent DNA damage sensor activity"/>
    <property type="evidence" value="ECO:0007669"/>
    <property type="project" value="InterPro"/>
</dbReference>
<dbReference type="PANTHER" id="PTHR46239">
    <property type="entry name" value="DNA REPAIR PROTEIN RAD51 HOMOLOG 3 RAD51C"/>
    <property type="match status" value="1"/>
</dbReference>
<dbReference type="InterPro" id="IPR027417">
    <property type="entry name" value="P-loop_NTPase"/>
</dbReference>
<dbReference type="Proteomes" id="UP000694563">
    <property type="component" value="Unassembled WGS sequence"/>
</dbReference>
<reference evidence="8" key="2">
    <citation type="submission" date="2025-09" db="UniProtKB">
        <authorList>
            <consortium name="Ensembl"/>
        </authorList>
    </citation>
    <scope>IDENTIFICATION</scope>
</reference>
<dbReference type="PROSITE" id="PS50162">
    <property type="entry name" value="RECA_2"/>
    <property type="match status" value="1"/>
</dbReference>
<dbReference type="GO" id="GO:0000400">
    <property type="term" value="F:four-way junction DNA binding"/>
    <property type="evidence" value="ECO:0007669"/>
    <property type="project" value="TreeGrafter"/>
</dbReference>
<accession>A0A8C3VEC5</accession>
<dbReference type="GO" id="GO:0007131">
    <property type="term" value="P:reciprocal meiotic recombination"/>
    <property type="evidence" value="ECO:0007669"/>
    <property type="project" value="TreeGrafter"/>
</dbReference>
<evidence type="ECO:0000313" key="8">
    <source>
        <dbReference type="Ensembl" id="ENSCUSP00005025008.1"/>
    </source>
</evidence>
<evidence type="ECO:0000256" key="4">
    <source>
        <dbReference type="ARBA" id="ARBA00022840"/>
    </source>
</evidence>
<dbReference type="PANTHER" id="PTHR46239:SF1">
    <property type="entry name" value="DNA REPAIR PROTEIN RAD51 HOMOLOG 3"/>
    <property type="match status" value="1"/>
</dbReference>
<comment type="subcellular location">
    <subcellularLocation>
        <location evidence="1">Nucleus</location>
    </subcellularLocation>
</comment>
<dbReference type="AlphaFoldDB" id="A0A8C3VEC5"/>
<proteinExistence type="predicted"/>
<dbReference type="InterPro" id="IPR052093">
    <property type="entry name" value="HR_Repair_Mediator"/>
</dbReference>
<reference evidence="8" key="1">
    <citation type="submission" date="2025-08" db="UniProtKB">
        <authorList>
            <consortium name="Ensembl"/>
        </authorList>
    </citation>
    <scope>IDENTIFICATION</scope>
</reference>
<feature type="domain" description="RecA family profile 1" evidence="7">
    <location>
        <begin position="77"/>
        <end position="116"/>
    </location>
</feature>
<dbReference type="GO" id="GO:0000707">
    <property type="term" value="P:meiotic DNA recombinase assembly"/>
    <property type="evidence" value="ECO:0007669"/>
    <property type="project" value="TreeGrafter"/>
</dbReference>
<dbReference type="GO" id="GO:0033065">
    <property type="term" value="C:Rad51C-XRCC3 complex"/>
    <property type="evidence" value="ECO:0007669"/>
    <property type="project" value="TreeGrafter"/>
</dbReference>
<evidence type="ECO:0000259" key="7">
    <source>
        <dbReference type="PROSITE" id="PS50162"/>
    </source>
</evidence>
<evidence type="ECO:0000256" key="3">
    <source>
        <dbReference type="ARBA" id="ARBA00022763"/>
    </source>
</evidence>
<sequence length="116" mass="12550">MQRELGTLPLAPSLRARHAAAAASRRRRSCWTPGPEEALEALQVMREECDGNAARPTGGSGATRKFTALELLEEEQTQGFIITFCSVLDNILGGGVQLTKITEIWGAPGVGKMQLW</sequence>
<keyword evidence="3" id="KW-0227">DNA damage</keyword>
<evidence type="ECO:0000256" key="2">
    <source>
        <dbReference type="ARBA" id="ARBA00022741"/>
    </source>
</evidence>
<keyword evidence="2" id="KW-0547">Nucleotide-binding</keyword>
<protein>
    <recommendedName>
        <fullName evidence="7">RecA family profile 1 domain-containing protein</fullName>
    </recommendedName>
</protein>
<dbReference type="SUPFAM" id="SSF52540">
    <property type="entry name" value="P-loop containing nucleoside triphosphate hydrolases"/>
    <property type="match status" value="1"/>
</dbReference>
<evidence type="ECO:0000256" key="5">
    <source>
        <dbReference type="ARBA" id="ARBA00023204"/>
    </source>
</evidence>
<evidence type="ECO:0000313" key="9">
    <source>
        <dbReference type="Proteomes" id="UP000694563"/>
    </source>
</evidence>
<dbReference type="GO" id="GO:0005524">
    <property type="term" value="F:ATP binding"/>
    <property type="evidence" value="ECO:0007669"/>
    <property type="project" value="UniProtKB-KW"/>
</dbReference>
<keyword evidence="4" id="KW-0067">ATP-binding</keyword>
<organism evidence="8 9">
    <name type="scientific">Catharus ustulatus</name>
    <name type="common">Russet-backed thrush</name>
    <name type="synonym">Hylocichla ustulatus</name>
    <dbReference type="NCBI Taxonomy" id="91951"/>
    <lineage>
        <taxon>Eukaryota</taxon>
        <taxon>Metazoa</taxon>
        <taxon>Chordata</taxon>
        <taxon>Craniata</taxon>
        <taxon>Vertebrata</taxon>
        <taxon>Euteleostomi</taxon>
        <taxon>Archelosauria</taxon>
        <taxon>Archosauria</taxon>
        <taxon>Dinosauria</taxon>
        <taxon>Saurischia</taxon>
        <taxon>Theropoda</taxon>
        <taxon>Coelurosauria</taxon>
        <taxon>Aves</taxon>
        <taxon>Neognathae</taxon>
        <taxon>Neoaves</taxon>
        <taxon>Telluraves</taxon>
        <taxon>Australaves</taxon>
        <taxon>Passeriformes</taxon>
        <taxon>Turdidae</taxon>
        <taxon>Catharus</taxon>
    </lineage>
</organism>
<dbReference type="Ensembl" id="ENSCUST00005025890.1">
    <property type="protein sequence ID" value="ENSCUSP00005025008.1"/>
    <property type="gene ID" value="ENSCUSG00005015573.1"/>
</dbReference>
<dbReference type="Gene3D" id="3.40.50.300">
    <property type="entry name" value="P-loop containing nucleotide triphosphate hydrolases"/>
    <property type="match status" value="1"/>
</dbReference>
<keyword evidence="9" id="KW-1185">Reference proteome</keyword>
<dbReference type="GO" id="GO:0005657">
    <property type="term" value="C:replication fork"/>
    <property type="evidence" value="ECO:0007669"/>
    <property type="project" value="TreeGrafter"/>
</dbReference>
<evidence type="ECO:0000256" key="6">
    <source>
        <dbReference type="ARBA" id="ARBA00023242"/>
    </source>
</evidence>
<keyword evidence="5" id="KW-0234">DNA repair</keyword>
<dbReference type="GO" id="GO:0008821">
    <property type="term" value="F:crossover junction DNA endonuclease activity"/>
    <property type="evidence" value="ECO:0007669"/>
    <property type="project" value="TreeGrafter"/>
</dbReference>
<name>A0A8C3VEC5_CATUS</name>
<dbReference type="InterPro" id="IPR020588">
    <property type="entry name" value="RecA_ATP-bd"/>
</dbReference>